<gene>
    <name evidence="8" type="ORF">DARMORV10_A01P14170.1</name>
</gene>
<evidence type="ECO:0000256" key="1">
    <source>
        <dbReference type="ARBA" id="ARBA00022527"/>
    </source>
</evidence>
<keyword evidence="5" id="KW-0067">ATP-binding</keyword>
<evidence type="ECO:0000256" key="4">
    <source>
        <dbReference type="ARBA" id="ARBA00022777"/>
    </source>
</evidence>
<dbReference type="InterPro" id="IPR001245">
    <property type="entry name" value="Ser-Thr/Tyr_kinase_cat_dom"/>
</dbReference>
<dbReference type="InterPro" id="IPR011009">
    <property type="entry name" value="Kinase-like_dom_sf"/>
</dbReference>
<keyword evidence="1" id="KW-0723">Serine/threonine-protein kinase</keyword>
<dbReference type="Gene3D" id="3.30.200.20">
    <property type="entry name" value="Phosphorylase Kinase, domain 1"/>
    <property type="match status" value="1"/>
</dbReference>
<accession>A0A816XU05</accession>
<dbReference type="PANTHER" id="PTHR27002:SF1028">
    <property type="entry name" value="CYSTEINE-RICH RECEPTOR-LIKE PROTEIN KINASE 11"/>
    <property type="match status" value="1"/>
</dbReference>
<dbReference type="GO" id="GO:0004674">
    <property type="term" value="F:protein serine/threonine kinase activity"/>
    <property type="evidence" value="ECO:0007669"/>
    <property type="project" value="UniProtKB-KW"/>
</dbReference>
<dbReference type="EMBL" id="HG994355">
    <property type="protein sequence ID" value="CAF2149263.1"/>
    <property type="molecule type" value="Genomic_DNA"/>
</dbReference>
<dbReference type="SUPFAM" id="SSF56112">
    <property type="entry name" value="Protein kinase-like (PK-like)"/>
    <property type="match status" value="1"/>
</dbReference>
<dbReference type="PANTHER" id="PTHR27002">
    <property type="entry name" value="RECEPTOR-LIKE SERINE/THREONINE-PROTEIN KINASE SD1-8"/>
    <property type="match status" value="1"/>
</dbReference>
<evidence type="ECO:0000256" key="2">
    <source>
        <dbReference type="ARBA" id="ARBA00022679"/>
    </source>
</evidence>
<name>A0A816XU05_BRANA</name>
<protein>
    <submittedName>
        <fullName evidence="8">(rape) hypothetical protein</fullName>
    </submittedName>
</protein>
<feature type="compositionally biased region" description="Polar residues" evidence="6">
    <location>
        <begin position="28"/>
        <end position="42"/>
    </location>
</feature>
<organism evidence="8">
    <name type="scientific">Brassica napus</name>
    <name type="common">Rape</name>
    <dbReference type="NCBI Taxonomy" id="3708"/>
    <lineage>
        <taxon>Eukaryota</taxon>
        <taxon>Viridiplantae</taxon>
        <taxon>Streptophyta</taxon>
        <taxon>Embryophyta</taxon>
        <taxon>Tracheophyta</taxon>
        <taxon>Spermatophyta</taxon>
        <taxon>Magnoliopsida</taxon>
        <taxon>eudicotyledons</taxon>
        <taxon>Gunneridae</taxon>
        <taxon>Pentapetalae</taxon>
        <taxon>rosids</taxon>
        <taxon>malvids</taxon>
        <taxon>Brassicales</taxon>
        <taxon>Brassicaceae</taxon>
        <taxon>Brassiceae</taxon>
        <taxon>Brassica</taxon>
    </lineage>
</organism>
<keyword evidence="3" id="KW-0547">Nucleotide-binding</keyword>
<evidence type="ECO:0000256" key="6">
    <source>
        <dbReference type="SAM" id="MobiDB-lite"/>
    </source>
</evidence>
<evidence type="ECO:0000259" key="7">
    <source>
        <dbReference type="PROSITE" id="PS50011"/>
    </source>
</evidence>
<reference evidence="8" key="1">
    <citation type="submission" date="2021-01" db="EMBL/GenBank/DDBJ databases">
        <authorList>
            <consortium name="Genoscope - CEA"/>
            <person name="William W."/>
        </authorList>
    </citation>
    <scope>NUCLEOTIDE SEQUENCE</scope>
</reference>
<keyword evidence="2" id="KW-0808">Transferase</keyword>
<feature type="compositionally biased region" description="Pro residues" evidence="6">
    <location>
        <begin position="11"/>
        <end position="21"/>
    </location>
</feature>
<dbReference type="Pfam" id="PF07714">
    <property type="entry name" value="PK_Tyr_Ser-Thr"/>
    <property type="match status" value="1"/>
</dbReference>
<dbReference type="InterPro" id="IPR000719">
    <property type="entry name" value="Prot_kinase_dom"/>
</dbReference>
<dbReference type="AlphaFoldDB" id="A0A816XU05"/>
<dbReference type="Proteomes" id="UP001295469">
    <property type="component" value="Chromosome A01"/>
</dbReference>
<dbReference type="PROSITE" id="PS50011">
    <property type="entry name" value="PROTEIN_KINASE_DOM"/>
    <property type="match status" value="1"/>
</dbReference>
<evidence type="ECO:0000256" key="3">
    <source>
        <dbReference type="ARBA" id="ARBA00022741"/>
    </source>
</evidence>
<evidence type="ECO:0000313" key="8">
    <source>
        <dbReference type="EMBL" id="CAF2149263.1"/>
    </source>
</evidence>
<dbReference type="GO" id="GO:0005524">
    <property type="term" value="F:ATP binding"/>
    <property type="evidence" value="ECO:0007669"/>
    <property type="project" value="UniProtKB-KW"/>
</dbReference>
<feature type="domain" description="Protein kinase" evidence="7">
    <location>
        <begin position="59"/>
        <end position="154"/>
    </location>
</feature>
<sequence>MLCSEARRRSYPPPLPMASPPPEDDQARMTNNGKSDSDILTPQSSQYDFKTIEAAINKFARSNKLVEGGFGEVTLSNGIEVAVKLLSKKSGKGIRELKNEVVLVSKLQHMNLVGLLGFCLEEEETMLIYEFVPNKSLNYFIFGTENQSQLYWTQ</sequence>
<evidence type="ECO:0000256" key="5">
    <source>
        <dbReference type="ARBA" id="ARBA00022840"/>
    </source>
</evidence>
<proteinExistence type="predicted"/>
<keyword evidence="4" id="KW-0418">Kinase</keyword>
<feature type="region of interest" description="Disordered" evidence="6">
    <location>
        <begin position="1"/>
        <end position="42"/>
    </location>
</feature>